<organism evidence="2 3">
    <name type="scientific">Taxus chinensis</name>
    <name type="common">Chinese yew</name>
    <name type="synonym">Taxus wallichiana var. chinensis</name>
    <dbReference type="NCBI Taxonomy" id="29808"/>
    <lineage>
        <taxon>Eukaryota</taxon>
        <taxon>Viridiplantae</taxon>
        <taxon>Streptophyta</taxon>
        <taxon>Embryophyta</taxon>
        <taxon>Tracheophyta</taxon>
        <taxon>Spermatophyta</taxon>
        <taxon>Pinopsida</taxon>
        <taxon>Pinidae</taxon>
        <taxon>Conifers II</taxon>
        <taxon>Cupressales</taxon>
        <taxon>Taxaceae</taxon>
        <taxon>Taxus</taxon>
    </lineage>
</organism>
<sequence length="55" mass="6211">MIQSWGGDSLPQSYNIIAQDEVTGERENLQVTLPRTRPPEVVPRQPVGMEYADKL</sequence>
<name>A0AA38LFJ5_TAXCH</name>
<dbReference type="Proteomes" id="UP000824469">
    <property type="component" value="Unassembled WGS sequence"/>
</dbReference>
<evidence type="ECO:0000256" key="1">
    <source>
        <dbReference type="SAM" id="MobiDB-lite"/>
    </source>
</evidence>
<feature type="non-terminal residue" evidence="2">
    <location>
        <position position="55"/>
    </location>
</feature>
<dbReference type="AlphaFoldDB" id="A0AA38LFJ5"/>
<dbReference type="EMBL" id="JAHRHJ020000004">
    <property type="protein sequence ID" value="KAH9319357.1"/>
    <property type="molecule type" value="Genomic_DNA"/>
</dbReference>
<gene>
    <name evidence="2" type="ORF">KI387_021126</name>
</gene>
<keyword evidence="3" id="KW-1185">Reference proteome</keyword>
<proteinExistence type="predicted"/>
<comment type="caution">
    <text evidence="2">The sequence shown here is derived from an EMBL/GenBank/DDBJ whole genome shotgun (WGS) entry which is preliminary data.</text>
</comment>
<reference evidence="2 3" key="1">
    <citation type="journal article" date="2021" name="Nat. Plants">
        <title>The Taxus genome provides insights into paclitaxel biosynthesis.</title>
        <authorList>
            <person name="Xiong X."/>
            <person name="Gou J."/>
            <person name="Liao Q."/>
            <person name="Li Y."/>
            <person name="Zhou Q."/>
            <person name="Bi G."/>
            <person name="Li C."/>
            <person name="Du R."/>
            <person name="Wang X."/>
            <person name="Sun T."/>
            <person name="Guo L."/>
            <person name="Liang H."/>
            <person name="Lu P."/>
            <person name="Wu Y."/>
            <person name="Zhang Z."/>
            <person name="Ro D.K."/>
            <person name="Shang Y."/>
            <person name="Huang S."/>
            <person name="Yan J."/>
        </authorList>
    </citation>
    <scope>NUCLEOTIDE SEQUENCE [LARGE SCALE GENOMIC DNA]</scope>
    <source>
        <strain evidence="2">Ta-2019</strain>
    </source>
</reference>
<accession>A0AA38LFJ5</accession>
<evidence type="ECO:0000313" key="2">
    <source>
        <dbReference type="EMBL" id="KAH9319357.1"/>
    </source>
</evidence>
<feature type="region of interest" description="Disordered" evidence="1">
    <location>
        <begin position="36"/>
        <end position="55"/>
    </location>
</feature>
<protein>
    <submittedName>
        <fullName evidence="2">Uncharacterized protein</fullName>
    </submittedName>
</protein>
<evidence type="ECO:0000313" key="3">
    <source>
        <dbReference type="Proteomes" id="UP000824469"/>
    </source>
</evidence>